<dbReference type="InterPro" id="IPR051607">
    <property type="entry name" value="Metallo-dep_hydrolases"/>
</dbReference>
<dbReference type="Pfam" id="PF01979">
    <property type="entry name" value="Amidohydro_1"/>
    <property type="match status" value="1"/>
</dbReference>
<dbReference type="GO" id="GO:0019239">
    <property type="term" value="F:deaminase activity"/>
    <property type="evidence" value="ECO:0007669"/>
    <property type="project" value="TreeGrafter"/>
</dbReference>
<accession>A0A7H0LKL3</accession>
<dbReference type="Gene3D" id="3.20.20.140">
    <property type="entry name" value="Metal-dependent hydrolases"/>
    <property type="match status" value="1"/>
</dbReference>
<dbReference type="GO" id="GO:0046872">
    <property type="term" value="F:metal ion binding"/>
    <property type="evidence" value="ECO:0007669"/>
    <property type="project" value="UniProtKB-KW"/>
</dbReference>
<evidence type="ECO:0000256" key="2">
    <source>
        <dbReference type="ARBA" id="ARBA00022723"/>
    </source>
</evidence>
<name>A0A7H0LKL3_9SPHN</name>
<reference evidence="7 8" key="1">
    <citation type="submission" date="2020-09" db="EMBL/GenBank/DDBJ databases">
        <title>Sphingomonas sp., a new species isolated from pork steak.</title>
        <authorList>
            <person name="Heidler von Heilborn D."/>
        </authorList>
    </citation>
    <scope>NUCLEOTIDE SEQUENCE [LARGE SCALE GENOMIC DNA]</scope>
    <source>
        <strain evidence="8">S8-3T</strain>
    </source>
</reference>
<dbReference type="PANTHER" id="PTHR11271">
    <property type="entry name" value="GUANINE DEAMINASE"/>
    <property type="match status" value="1"/>
</dbReference>
<dbReference type="InterPro" id="IPR032466">
    <property type="entry name" value="Metal_Hydrolase"/>
</dbReference>
<dbReference type="InterPro" id="IPR011059">
    <property type="entry name" value="Metal-dep_hydrolase_composite"/>
</dbReference>
<feature type="domain" description="Formimidoylglutamate deiminase N-terminal" evidence="6">
    <location>
        <begin position="12"/>
        <end position="48"/>
    </location>
</feature>
<dbReference type="PANTHER" id="PTHR11271:SF48">
    <property type="entry name" value="AMIDOHYDROLASE-RELATED DOMAIN-CONTAINING PROTEIN"/>
    <property type="match status" value="1"/>
</dbReference>
<evidence type="ECO:0000259" key="6">
    <source>
        <dbReference type="Pfam" id="PF22429"/>
    </source>
</evidence>
<dbReference type="AlphaFoldDB" id="A0A7H0LKL3"/>
<dbReference type="GO" id="GO:0050416">
    <property type="term" value="F:formimidoylglutamate deiminase activity"/>
    <property type="evidence" value="ECO:0007669"/>
    <property type="project" value="UniProtKB-EC"/>
</dbReference>
<keyword evidence="8" id="KW-1185">Reference proteome</keyword>
<keyword evidence="3 7" id="KW-0378">Hydrolase</keyword>
<dbReference type="SUPFAM" id="SSF51556">
    <property type="entry name" value="Metallo-dependent hydrolases"/>
    <property type="match status" value="1"/>
</dbReference>
<feature type="domain" description="Amidohydrolase-related" evidence="5">
    <location>
        <begin position="50"/>
        <end position="427"/>
    </location>
</feature>
<evidence type="ECO:0000256" key="3">
    <source>
        <dbReference type="ARBA" id="ARBA00022801"/>
    </source>
</evidence>
<evidence type="ECO:0000259" key="5">
    <source>
        <dbReference type="Pfam" id="PF01979"/>
    </source>
</evidence>
<evidence type="ECO:0000313" key="7">
    <source>
        <dbReference type="EMBL" id="QNQ10216.1"/>
    </source>
</evidence>
<dbReference type="NCBIfam" id="NF006684">
    <property type="entry name" value="PRK09229.1-5"/>
    <property type="match status" value="1"/>
</dbReference>
<dbReference type="EMBL" id="CP061038">
    <property type="protein sequence ID" value="QNQ10216.1"/>
    <property type="molecule type" value="Genomic_DNA"/>
</dbReference>
<dbReference type="Proteomes" id="UP000516148">
    <property type="component" value="Chromosome"/>
</dbReference>
<dbReference type="EC" id="3.5.3.13" evidence="7"/>
<sequence>MMFAASHHFSSVLLADGWARNVRLSVGNGRITAIERNAAAGPDDERHQVAVPGIPNLHSHAFQRGMAGLAEVRGANDDSFWTWREVMYRFVDRLSPDDLRAIASLAYLEMLESGFTRVGEFHYLHHDRDGTRFSDPIEMSAAIFAAAAETGIGLTHLPVFYAHSGFGGATPGSGQRRFLHDPDAFASLLDRLRAAAAPLGDAIVGLAPHSLRAVTQEELGLLAELAGAGPIHIHIAEQVKEVEDCIAWSGARPVEWLLDHVAVDRRWCLVHATHVTDAEARAIAASGAVVGLCPITEANLGDGIFPAQPFLAAGGTYGIGSDSNVLIDATEEMRLLEYGQRLAGLKRNALARGAGGSTGQDIYLAALAGGGQALGVDPAIAVGHAADFVTLDRSNPSLIGREEGALLDALIFAGGRSAIDSVWRRGRKLVSGGRHLRRDPIVADYRRVLEKLIL</sequence>
<dbReference type="InterPro" id="IPR055156">
    <property type="entry name" value="HutF-like_N"/>
</dbReference>
<keyword evidence="4" id="KW-0862">Zinc</keyword>
<gene>
    <name evidence="7" type="ORF">H3Z74_02950</name>
</gene>
<dbReference type="RefSeq" id="WP_187762520.1">
    <property type="nucleotide sequence ID" value="NZ_CP061038.1"/>
</dbReference>
<dbReference type="KEGG" id="spap:H3Z74_02950"/>
<evidence type="ECO:0000313" key="8">
    <source>
        <dbReference type="Proteomes" id="UP000516148"/>
    </source>
</evidence>
<dbReference type="Gene3D" id="2.30.40.10">
    <property type="entry name" value="Urease, subunit C, domain 1"/>
    <property type="match status" value="1"/>
</dbReference>
<dbReference type="NCBIfam" id="NF006683">
    <property type="entry name" value="PRK09229.1-4"/>
    <property type="match status" value="1"/>
</dbReference>
<proteinExistence type="predicted"/>
<dbReference type="SUPFAM" id="SSF51338">
    <property type="entry name" value="Composite domain of metallo-dependent hydrolases"/>
    <property type="match status" value="1"/>
</dbReference>
<keyword evidence="2" id="KW-0479">Metal-binding</keyword>
<dbReference type="Pfam" id="PF22429">
    <property type="entry name" value="HutF_N"/>
    <property type="match status" value="1"/>
</dbReference>
<dbReference type="NCBIfam" id="TIGR02022">
    <property type="entry name" value="hutF"/>
    <property type="match status" value="1"/>
</dbReference>
<comment type="cofactor">
    <cofactor evidence="1">
        <name>Zn(2+)</name>
        <dbReference type="ChEBI" id="CHEBI:29105"/>
    </cofactor>
</comment>
<protein>
    <submittedName>
        <fullName evidence="7">Formimidoylglutamate deiminase</fullName>
        <ecNumber evidence="7">3.5.3.13</ecNumber>
    </submittedName>
</protein>
<dbReference type="NCBIfam" id="NF006681">
    <property type="entry name" value="PRK09229.1-2"/>
    <property type="match status" value="1"/>
</dbReference>
<evidence type="ECO:0000256" key="1">
    <source>
        <dbReference type="ARBA" id="ARBA00001947"/>
    </source>
</evidence>
<organism evidence="7 8">
    <name type="scientific">Sphingomonas alpina</name>
    <dbReference type="NCBI Taxonomy" id="653931"/>
    <lineage>
        <taxon>Bacteria</taxon>
        <taxon>Pseudomonadati</taxon>
        <taxon>Pseudomonadota</taxon>
        <taxon>Alphaproteobacteria</taxon>
        <taxon>Sphingomonadales</taxon>
        <taxon>Sphingomonadaceae</taxon>
        <taxon>Sphingomonas</taxon>
    </lineage>
</organism>
<dbReference type="InterPro" id="IPR006680">
    <property type="entry name" value="Amidohydro-rel"/>
</dbReference>
<evidence type="ECO:0000256" key="4">
    <source>
        <dbReference type="ARBA" id="ARBA00022833"/>
    </source>
</evidence>
<dbReference type="GO" id="GO:0005829">
    <property type="term" value="C:cytosol"/>
    <property type="evidence" value="ECO:0007669"/>
    <property type="project" value="TreeGrafter"/>
</dbReference>
<dbReference type="InterPro" id="IPR010252">
    <property type="entry name" value="HutF"/>
</dbReference>